<proteinExistence type="inferred from homology"/>
<dbReference type="InterPro" id="IPR049326">
    <property type="entry name" value="Rhodopsin_dom_fungi"/>
</dbReference>
<feature type="domain" description="Rhodopsin" evidence="8">
    <location>
        <begin position="45"/>
        <end position="306"/>
    </location>
</feature>
<sequence>MASLYPLDEIAKWPKPNYVNPVTRGNGIVVLNVVLASISLAMLALRIYSRVYLKRWFGSDDIYMIIAFVSARSCTWHILYSKTNVEQVFAIGLSTAIILAFQQFYWNRHIWDVPLSTIKPTIKVGMAARMIFPTVIFFTRQSLLAFYSRLFQAPDIRWAKWTLRGAFAINIANWVFITVATCLICIPMRTFWSLIPPKGAHCINQNVLNLVASIINVLIDALVAVLPIPTVLSMRLPLQQRVTTCALFSLGFIVIVAACVRTWLTWKSLLAVDTTWASYDLFMVATVEAYLGLICASAPALRPYTARYIEPKISSVSRDIYRFIRGGFNSYGAGMGILPMEEAHRQGTYISVDLPHISVTPSKSDHTYDRKDSRTGFIRVAADFEGKMSPTSPSAYSWHSRTMSKDSGHDDHQDGGFIGYAERVSACPMPPPRAIFIERPSSSSRPASLDIVAANAGTPRPLLESRNSIRSTTSTRSSHSKRDSAGSDSIAMSSPPMSPRTCTLEITCTQRIEQTSMDVERAAQEDEQQQQQQQQQQQSPPPRDEESGRRGIVIRKSNKRLRSSKESFDLATLPGVPAAEPALGSPTRVTANAMAEPMLPDSLFRREPRKKRLHRAAWESFSSFRRQSAE</sequence>
<keyword evidence="10" id="KW-1185">Reference proteome</keyword>
<feature type="compositionally biased region" description="Basic residues" evidence="6">
    <location>
        <begin position="552"/>
        <end position="562"/>
    </location>
</feature>
<name>A0ABR1YSN1_9PEZI</name>
<keyword evidence="2 7" id="KW-0812">Transmembrane</keyword>
<feature type="compositionally biased region" description="Low complexity" evidence="6">
    <location>
        <begin position="529"/>
        <end position="538"/>
    </location>
</feature>
<dbReference type="EMBL" id="JBBWRZ010000004">
    <property type="protein sequence ID" value="KAK8237986.1"/>
    <property type="molecule type" value="Genomic_DNA"/>
</dbReference>
<dbReference type="InterPro" id="IPR052337">
    <property type="entry name" value="SAT4-like"/>
</dbReference>
<comment type="similarity">
    <text evidence="5">Belongs to the SAT4 family.</text>
</comment>
<feature type="compositionally biased region" description="Polar residues" evidence="6">
    <location>
        <begin position="391"/>
        <end position="401"/>
    </location>
</feature>
<feature type="transmembrane region" description="Helical" evidence="7">
    <location>
        <begin position="127"/>
        <end position="147"/>
    </location>
</feature>
<evidence type="ECO:0000259" key="8">
    <source>
        <dbReference type="Pfam" id="PF20684"/>
    </source>
</evidence>
<feature type="transmembrane region" description="Helical" evidence="7">
    <location>
        <begin position="87"/>
        <end position="106"/>
    </location>
</feature>
<feature type="region of interest" description="Disordered" evidence="6">
    <location>
        <begin position="518"/>
        <end position="567"/>
    </location>
</feature>
<evidence type="ECO:0000256" key="4">
    <source>
        <dbReference type="ARBA" id="ARBA00023136"/>
    </source>
</evidence>
<feature type="transmembrane region" description="Helical" evidence="7">
    <location>
        <begin position="61"/>
        <end position="81"/>
    </location>
</feature>
<feature type="transmembrane region" description="Helical" evidence="7">
    <location>
        <begin position="276"/>
        <end position="301"/>
    </location>
</feature>
<feature type="region of interest" description="Disordered" evidence="6">
    <location>
        <begin position="391"/>
        <end position="417"/>
    </location>
</feature>
<dbReference type="Pfam" id="PF20684">
    <property type="entry name" value="Fung_rhodopsin"/>
    <property type="match status" value="1"/>
</dbReference>
<evidence type="ECO:0000313" key="10">
    <source>
        <dbReference type="Proteomes" id="UP001492380"/>
    </source>
</evidence>
<feature type="transmembrane region" description="Helical" evidence="7">
    <location>
        <begin position="28"/>
        <end position="49"/>
    </location>
</feature>
<feature type="compositionally biased region" description="Basic and acidic residues" evidence="6">
    <location>
        <begin position="403"/>
        <end position="414"/>
    </location>
</feature>
<evidence type="ECO:0000256" key="6">
    <source>
        <dbReference type="SAM" id="MobiDB-lite"/>
    </source>
</evidence>
<feature type="transmembrane region" description="Helical" evidence="7">
    <location>
        <begin position="207"/>
        <end position="226"/>
    </location>
</feature>
<organism evidence="9 10">
    <name type="scientific">Phyllosticta capitalensis</name>
    <dbReference type="NCBI Taxonomy" id="121624"/>
    <lineage>
        <taxon>Eukaryota</taxon>
        <taxon>Fungi</taxon>
        <taxon>Dikarya</taxon>
        <taxon>Ascomycota</taxon>
        <taxon>Pezizomycotina</taxon>
        <taxon>Dothideomycetes</taxon>
        <taxon>Dothideomycetes incertae sedis</taxon>
        <taxon>Botryosphaeriales</taxon>
        <taxon>Phyllostictaceae</taxon>
        <taxon>Phyllosticta</taxon>
    </lineage>
</organism>
<keyword evidence="4 7" id="KW-0472">Membrane</keyword>
<protein>
    <recommendedName>
        <fullName evidence="8">Rhodopsin domain-containing protein</fullName>
    </recommendedName>
</protein>
<feature type="transmembrane region" description="Helical" evidence="7">
    <location>
        <begin position="167"/>
        <end position="186"/>
    </location>
</feature>
<comment type="caution">
    <text evidence="9">The sequence shown here is derived from an EMBL/GenBank/DDBJ whole genome shotgun (WGS) entry which is preliminary data.</text>
</comment>
<dbReference type="PANTHER" id="PTHR33048:SF129">
    <property type="entry name" value="INTEGRAL MEMBRANE PROTEIN-RELATED"/>
    <property type="match status" value="1"/>
</dbReference>
<evidence type="ECO:0000256" key="2">
    <source>
        <dbReference type="ARBA" id="ARBA00022692"/>
    </source>
</evidence>
<evidence type="ECO:0000256" key="7">
    <source>
        <dbReference type="SAM" id="Phobius"/>
    </source>
</evidence>
<evidence type="ECO:0000256" key="5">
    <source>
        <dbReference type="ARBA" id="ARBA00038359"/>
    </source>
</evidence>
<feature type="region of interest" description="Disordered" evidence="6">
    <location>
        <begin position="453"/>
        <end position="501"/>
    </location>
</feature>
<evidence type="ECO:0000313" key="9">
    <source>
        <dbReference type="EMBL" id="KAK8237986.1"/>
    </source>
</evidence>
<accession>A0ABR1YSN1</accession>
<dbReference type="Proteomes" id="UP001492380">
    <property type="component" value="Unassembled WGS sequence"/>
</dbReference>
<evidence type="ECO:0000256" key="3">
    <source>
        <dbReference type="ARBA" id="ARBA00022989"/>
    </source>
</evidence>
<comment type="subcellular location">
    <subcellularLocation>
        <location evidence="1">Membrane</location>
        <topology evidence="1">Multi-pass membrane protein</topology>
    </subcellularLocation>
</comment>
<feature type="transmembrane region" description="Helical" evidence="7">
    <location>
        <begin position="246"/>
        <end position="264"/>
    </location>
</feature>
<evidence type="ECO:0000256" key="1">
    <source>
        <dbReference type="ARBA" id="ARBA00004141"/>
    </source>
</evidence>
<gene>
    <name evidence="9" type="ORF">HDK90DRAFT_210189</name>
</gene>
<keyword evidence="3 7" id="KW-1133">Transmembrane helix</keyword>
<reference evidence="9 10" key="1">
    <citation type="submission" date="2024-04" db="EMBL/GenBank/DDBJ databases">
        <title>Phyllosticta paracitricarpa is synonymous to the EU quarantine fungus P. citricarpa based on phylogenomic analyses.</title>
        <authorList>
            <consortium name="Lawrence Berkeley National Laboratory"/>
            <person name="Van Ingen-Buijs V.A."/>
            <person name="Van Westerhoven A.C."/>
            <person name="Haridas S."/>
            <person name="Skiadas P."/>
            <person name="Martin F."/>
            <person name="Groenewald J.Z."/>
            <person name="Crous P.W."/>
            <person name="Seidl M.F."/>
        </authorList>
    </citation>
    <scope>NUCLEOTIDE SEQUENCE [LARGE SCALE GENOMIC DNA]</scope>
    <source>
        <strain evidence="9 10">CBS 123374</strain>
    </source>
</reference>
<feature type="compositionally biased region" description="Low complexity" evidence="6">
    <location>
        <begin position="465"/>
        <end position="477"/>
    </location>
</feature>
<dbReference type="PANTHER" id="PTHR33048">
    <property type="entry name" value="PTH11-LIKE INTEGRAL MEMBRANE PROTEIN (AFU_ORTHOLOGUE AFUA_5G11245)"/>
    <property type="match status" value="1"/>
</dbReference>